<dbReference type="GO" id="GO:0030620">
    <property type="term" value="F:U2 snRNA binding"/>
    <property type="evidence" value="ECO:0007669"/>
    <property type="project" value="TreeGrafter"/>
</dbReference>
<feature type="domain" description="Coilin tudor" evidence="3">
    <location>
        <begin position="510"/>
        <end position="605"/>
    </location>
</feature>
<feature type="region of interest" description="Disordered" evidence="1">
    <location>
        <begin position="335"/>
        <end position="391"/>
    </location>
</feature>
<keyword evidence="5" id="KW-1185">Reference proteome</keyword>
<accession>A0AAP0D283</accession>
<dbReference type="InterPro" id="IPR056398">
    <property type="entry name" value="Tudor_Coilin"/>
</dbReference>
<feature type="compositionally biased region" description="Basic residues" evidence="1">
    <location>
        <begin position="143"/>
        <end position="162"/>
    </location>
</feature>
<feature type="compositionally biased region" description="Basic and acidic residues" evidence="1">
    <location>
        <begin position="176"/>
        <end position="204"/>
    </location>
</feature>
<sequence length="704" mass="79140">METQSLRIRLMFEDRSVSQQQRTKGMNRTWILIEPNQHPKISDVCNNLLNKFDLRSSCPNGILLFMKGFVLPPSESTRILKNDDIVCVRRNEVALTEAKDGADNVMLLLENEEFDKETGGYQSETEDAVVVKVEEESSPKVTTSKKRKASTKCQSSKKKKHPSPVMDGVEDELATDENRISKKKIKPNEEVKKENAETSDKNIEDNVNGAKQTSTAPDGAIKVPSRSARRKKAKRRWRWELAKRSQNPTHEYANETGQAKNGVSLPQKRISKKIKPNEEIKKENAKTSDNNIKDNVGGVEQASTVPDGAKKLDTHEYINEFDQADNEESLLQTKISKKKIKPNEEIKKENDETNDNNVKDEVEGVKQTSTVPDGTKKVPSRSSRRKKAKRRWRRELAKISHDVKLPAKIRHKNVIKQEEIYFSGDVDSGLVPCAVKSGHTQLGPHDEEGDKNQIKSPDVAFRWNGITNNKAAQKWSLETFSTFERDDTRETTKASSTMLTVDTRIPRIDLIDFDQLPLCSSPKEGDAIAYRVLELSSSWTPELSSFRVGKISYYDGDNIVLLPVPEYPIVFDKMEEDGPDKSLYKEDGSLKIKFADLADVRCVKQSNSDAVKAVCNGVNQTPHGDEMKVASNLMPNSNDAKENLSTDPSPVVENKDGNLPGEIDELLVAKKSELMKKDSGRNKWSYRGSTLGPTMALLRSNNNI</sequence>
<evidence type="ECO:0000313" key="4">
    <source>
        <dbReference type="EMBL" id="KAK9063474.1"/>
    </source>
</evidence>
<dbReference type="GO" id="GO:0015030">
    <property type="term" value="C:Cajal body"/>
    <property type="evidence" value="ECO:0007669"/>
    <property type="project" value="TreeGrafter"/>
</dbReference>
<evidence type="ECO:0000259" key="3">
    <source>
        <dbReference type="Pfam" id="PF23086"/>
    </source>
</evidence>
<organism evidence="4 5">
    <name type="scientific">Deinandra increscens subsp. villosa</name>
    <dbReference type="NCBI Taxonomy" id="3103831"/>
    <lineage>
        <taxon>Eukaryota</taxon>
        <taxon>Viridiplantae</taxon>
        <taxon>Streptophyta</taxon>
        <taxon>Embryophyta</taxon>
        <taxon>Tracheophyta</taxon>
        <taxon>Spermatophyta</taxon>
        <taxon>Magnoliopsida</taxon>
        <taxon>eudicotyledons</taxon>
        <taxon>Gunneridae</taxon>
        <taxon>Pentapetalae</taxon>
        <taxon>asterids</taxon>
        <taxon>campanulids</taxon>
        <taxon>Asterales</taxon>
        <taxon>Asteraceae</taxon>
        <taxon>Asteroideae</taxon>
        <taxon>Heliantheae alliance</taxon>
        <taxon>Madieae</taxon>
        <taxon>Madiinae</taxon>
        <taxon>Deinandra</taxon>
    </lineage>
</organism>
<proteinExistence type="predicted"/>
<name>A0AAP0D283_9ASTR</name>
<evidence type="ECO:0008006" key="6">
    <source>
        <dbReference type="Google" id="ProtNLM"/>
    </source>
</evidence>
<dbReference type="Proteomes" id="UP001408789">
    <property type="component" value="Unassembled WGS sequence"/>
</dbReference>
<dbReference type="Pfam" id="PF15862">
    <property type="entry name" value="Coilin_N"/>
    <property type="match status" value="1"/>
</dbReference>
<evidence type="ECO:0000259" key="2">
    <source>
        <dbReference type="Pfam" id="PF15862"/>
    </source>
</evidence>
<feature type="compositionally biased region" description="Basic and acidic residues" evidence="1">
    <location>
        <begin position="341"/>
        <end position="364"/>
    </location>
</feature>
<feature type="compositionally biased region" description="Basic and acidic residues" evidence="1">
    <location>
        <begin position="275"/>
        <end position="286"/>
    </location>
</feature>
<gene>
    <name evidence="4" type="ORF">SSX86_017344</name>
</gene>
<reference evidence="4 5" key="1">
    <citation type="submission" date="2024-04" db="EMBL/GenBank/DDBJ databases">
        <title>The reference genome of an endangered Asteraceae, Deinandra increscens subsp. villosa, native to the Central Coast of California.</title>
        <authorList>
            <person name="Guilliams M."/>
            <person name="Hasenstab-Lehman K."/>
            <person name="Meyer R."/>
            <person name="Mcevoy S."/>
        </authorList>
    </citation>
    <scope>NUCLEOTIDE SEQUENCE [LARGE SCALE GENOMIC DNA]</scope>
    <source>
        <tissue evidence="4">Leaf</tissue>
    </source>
</reference>
<dbReference type="GO" id="GO:0000387">
    <property type="term" value="P:spliceosomal snRNP assembly"/>
    <property type="evidence" value="ECO:0007669"/>
    <property type="project" value="TreeGrafter"/>
</dbReference>
<feature type="compositionally biased region" description="Polar residues" evidence="1">
    <location>
        <begin position="244"/>
        <end position="261"/>
    </location>
</feature>
<dbReference type="Pfam" id="PF23086">
    <property type="entry name" value="Tudor_Coilin"/>
    <property type="match status" value="1"/>
</dbReference>
<dbReference type="InterPro" id="IPR031722">
    <property type="entry name" value="Coilin_N"/>
</dbReference>
<dbReference type="AlphaFoldDB" id="A0AAP0D283"/>
<evidence type="ECO:0000256" key="1">
    <source>
        <dbReference type="SAM" id="MobiDB-lite"/>
    </source>
</evidence>
<dbReference type="InterPro" id="IPR024822">
    <property type="entry name" value="Coilin"/>
</dbReference>
<dbReference type="EMBL" id="JBCNJP010000018">
    <property type="protein sequence ID" value="KAK9063474.1"/>
    <property type="molecule type" value="Genomic_DNA"/>
</dbReference>
<dbReference type="PANTHER" id="PTHR15197">
    <property type="entry name" value="COILIN P80"/>
    <property type="match status" value="1"/>
</dbReference>
<protein>
    <recommendedName>
        <fullName evidence="6">Coilin</fullName>
    </recommendedName>
</protein>
<feature type="region of interest" description="Disordered" evidence="1">
    <location>
        <begin position="133"/>
        <end position="310"/>
    </location>
</feature>
<feature type="compositionally biased region" description="Basic residues" evidence="1">
    <location>
        <begin position="378"/>
        <end position="391"/>
    </location>
</feature>
<dbReference type="GO" id="GO:0030619">
    <property type="term" value="F:U1 snRNA binding"/>
    <property type="evidence" value="ECO:0007669"/>
    <property type="project" value="TreeGrafter"/>
</dbReference>
<feature type="domain" description="Coilin N-terminal" evidence="2">
    <location>
        <begin position="6"/>
        <end position="160"/>
    </location>
</feature>
<comment type="caution">
    <text evidence="4">The sequence shown here is derived from an EMBL/GenBank/DDBJ whole genome shotgun (WGS) entry which is preliminary data.</text>
</comment>
<feature type="compositionally biased region" description="Basic residues" evidence="1">
    <location>
        <begin position="227"/>
        <end position="237"/>
    </location>
</feature>
<evidence type="ECO:0000313" key="5">
    <source>
        <dbReference type="Proteomes" id="UP001408789"/>
    </source>
</evidence>
<dbReference type="PANTHER" id="PTHR15197:SF4">
    <property type="entry name" value="COILIN"/>
    <property type="match status" value="1"/>
</dbReference>